<accession>A0A0S2MLB2</accession>
<dbReference type="EMBL" id="CP062943">
    <property type="protein sequence ID" value="QOL55043.1"/>
    <property type="molecule type" value="Genomic_DNA"/>
</dbReference>
<evidence type="ECO:0000313" key="2">
    <source>
        <dbReference type="Proteomes" id="UP000593918"/>
    </source>
</evidence>
<organism evidence="1 2">
    <name type="scientific">Bifidobacterium longum subsp. longum</name>
    <dbReference type="NCBI Taxonomy" id="1679"/>
    <lineage>
        <taxon>Bacteria</taxon>
        <taxon>Bacillati</taxon>
        <taxon>Actinomycetota</taxon>
        <taxon>Actinomycetes</taxon>
        <taxon>Bifidobacteriales</taxon>
        <taxon>Bifidobacteriaceae</taxon>
        <taxon>Bifidobacterium</taxon>
    </lineage>
</organism>
<dbReference type="Proteomes" id="UP000593918">
    <property type="component" value="Chromosome"/>
</dbReference>
<protein>
    <submittedName>
        <fullName evidence="1">Uncharacterized protein</fullName>
    </submittedName>
</protein>
<dbReference type="RefSeq" id="WP_007057560.1">
    <property type="nucleotide sequence ID" value="NZ_AP022379.1"/>
</dbReference>
<reference evidence="1 2" key="1">
    <citation type="submission" date="2020-10" db="EMBL/GenBank/DDBJ databases">
        <title>Genome sequencing of Bifidobacterium longum subsp. longum KCTC 5915.</title>
        <authorList>
            <person name="Kim J."/>
        </authorList>
    </citation>
    <scope>NUCLEOTIDE SEQUENCE [LARGE SCALE GENOMIC DNA]</scope>
    <source>
        <strain evidence="1 2">KCTC 5915</strain>
    </source>
</reference>
<proteinExistence type="predicted"/>
<evidence type="ECO:0000313" key="1">
    <source>
        <dbReference type="EMBL" id="QOL55043.1"/>
    </source>
</evidence>
<dbReference type="GeneID" id="69578535"/>
<dbReference type="AlphaFoldDB" id="A0A0S2MLB2"/>
<sequence length="432" mass="49095">MSVTMNVIRDEGKRIPIELARTLYGEIGVAIEKYFEHLTYMEHFGVALCQFNLRPSDSANEYVADCCVLQADVNGKATADFQSAYDRAAIAILMSLCYAFQSYLNESNGLDLQDENGRGVGCCPLEVGGDVGARSLPPGTFARFQSWSDRLCYVFPKYGISTIQFSCGSTHCRIGLDELKMLAQLSSARRNIDDCMLRFSEYKITGARWVNHIFTEKTDCDIHIRVLSDLTKDVSEFCINEIIDGLNLLMKANRSWPKVDTERHELRIIHCEGGERSGFASAALECDKGSKKRLYDMLELIRCILHDPPYAYVWHIADASKETGIKKAEIVRASQCIPLYSDKRYMTVWNMASPSNLIEMLSRWGGLLQRLFDHYGLERINFDCMIQDRRICSLLTLDREALTILRSLQFQTVSPISRVQWRTMIRNSITAA</sequence>
<gene>
    <name evidence="1" type="ORF">BL5915_09810</name>
</gene>
<name>A0A0S2MLB2_BIFLL</name>